<keyword evidence="2" id="KW-0472">Membrane</keyword>
<dbReference type="Proteomes" id="UP000218811">
    <property type="component" value="Unassembled WGS sequence"/>
</dbReference>
<organism evidence="3 4">
    <name type="scientific">Wolfiporia cocos (strain MD-104)</name>
    <name type="common">Brown rot fungus</name>
    <dbReference type="NCBI Taxonomy" id="742152"/>
    <lineage>
        <taxon>Eukaryota</taxon>
        <taxon>Fungi</taxon>
        <taxon>Dikarya</taxon>
        <taxon>Basidiomycota</taxon>
        <taxon>Agaricomycotina</taxon>
        <taxon>Agaricomycetes</taxon>
        <taxon>Polyporales</taxon>
        <taxon>Phaeolaceae</taxon>
        <taxon>Wolfiporia</taxon>
    </lineage>
</organism>
<reference evidence="3 4" key="1">
    <citation type="journal article" date="2012" name="Science">
        <title>The Paleozoic origin of enzymatic lignin decomposition reconstructed from 31 fungal genomes.</title>
        <authorList>
            <person name="Floudas D."/>
            <person name="Binder M."/>
            <person name="Riley R."/>
            <person name="Barry K."/>
            <person name="Blanchette R.A."/>
            <person name="Henrissat B."/>
            <person name="Martinez A.T."/>
            <person name="Otillar R."/>
            <person name="Spatafora J.W."/>
            <person name="Yadav J.S."/>
            <person name="Aerts A."/>
            <person name="Benoit I."/>
            <person name="Boyd A."/>
            <person name="Carlson A."/>
            <person name="Copeland A."/>
            <person name="Coutinho P.M."/>
            <person name="de Vries R.P."/>
            <person name="Ferreira P."/>
            <person name="Findley K."/>
            <person name="Foster B."/>
            <person name="Gaskell J."/>
            <person name="Glotzer D."/>
            <person name="Gorecki P."/>
            <person name="Heitman J."/>
            <person name="Hesse C."/>
            <person name="Hori C."/>
            <person name="Igarashi K."/>
            <person name="Jurgens J.A."/>
            <person name="Kallen N."/>
            <person name="Kersten P."/>
            <person name="Kohler A."/>
            <person name="Kuees U."/>
            <person name="Kumar T.K.A."/>
            <person name="Kuo A."/>
            <person name="LaButti K."/>
            <person name="Larrondo L.F."/>
            <person name="Lindquist E."/>
            <person name="Ling A."/>
            <person name="Lombard V."/>
            <person name="Lucas S."/>
            <person name="Lundell T."/>
            <person name="Martin R."/>
            <person name="McLaughlin D.J."/>
            <person name="Morgenstern I."/>
            <person name="Morin E."/>
            <person name="Murat C."/>
            <person name="Nagy L.G."/>
            <person name="Nolan M."/>
            <person name="Ohm R.A."/>
            <person name="Patyshakuliyeva A."/>
            <person name="Rokas A."/>
            <person name="Ruiz-Duenas F.J."/>
            <person name="Sabat G."/>
            <person name="Salamov A."/>
            <person name="Samejima M."/>
            <person name="Schmutz J."/>
            <person name="Slot J.C."/>
            <person name="St John F."/>
            <person name="Stenlid J."/>
            <person name="Sun H."/>
            <person name="Sun S."/>
            <person name="Syed K."/>
            <person name="Tsang A."/>
            <person name="Wiebenga A."/>
            <person name="Young D."/>
            <person name="Pisabarro A."/>
            <person name="Eastwood D.C."/>
            <person name="Martin F."/>
            <person name="Cullen D."/>
            <person name="Grigoriev I.V."/>
            <person name="Hibbett D.S."/>
        </authorList>
    </citation>
    <scope>NUCLEOTIDE SEQUENCE [LARGE SCALE GENOMIC DNA]</scope>
    <source>
        <strain evidence="3 4">MD-104</strain>
    </source>
</reference>
<evidence type="ECO:0000313" key="4">
    <source>
        <dbReference type="Proteomes" id="UP000218811"/>
    </source>
</evidence>
<sequence>MASVMTLSKRNRVNVALLKITLALKDLQQASRVLQDVPRLPDLVGIAYDIVIAVQDVQSNKKVTISIAQRVGEFAKQIYKEATTKREVTFDMAALDACLVVIQEDLVEMLDKLKKQISNGSLKRWKNRTNTKGILEGCIKQISEAQHAFELDMVSLCTQIDTDRQDEPSLEPPSESLLLPPSEQPTEEEAPEYEPKQPEDVMPPLSELVYAGFGTAPKDGGHVMFMKIPSLKRRTGILVVVLPSVLALIAATGRYFAR</sequence>
<dbReference type="AlphaFoldDB" id="A0A2H3JEM9"/>
<name>A0A2H3JEM9_WOLCO</name>
<dbReference type="CDD" id="cd21037">
    <property type="entry name" value="MLKL_NTD"/>
    <property type="match status" value="1"/>
</dbReference>
<feature type="transmembrane region" description="Helical" evidence="2">
    <location>
        <begin position="236"/>
        <end position="257"/>
    </location>
</feature>
<evidence type="ECO:0000256" key="2">
    <source>
        <dbReference type="SAM" id="Phobius"/>
    </source>
</evidence>
<keyword evidence="4" id="KW-1185">Reference proteome</keyword>
<dbReference type="InterPro" id="IPR036537">
    <property type="entry name" value="Adaptor_Cbl_N_dom_sf"/>
</dbReference>
<feature type="region of interest" description="Disordered" evidence="1">
    <location>
        <begin position="164"/>
        <end position="201"/>
    </location>
</feature>
<proteinExistence type="predicted"/>
<protein>
    <submittedName>
        <fullName evidence="3">Uncharacterized protein</fullName>
    </submittedName>
</protein>
<dbReference type="EMBL" id="KB468113">
    <property type="protein sequence ID" value="PCH40702.1"/>
    <property type="molecule type" value="Genomic_DNA"/>
</dbReference>
<dbReference type="Gene3D" id="1.20.930.20">
    <property type="entry name" value="Adaptor protein Cbl, N-terminal domain"/>
    <property type="match status" value="1"/>
</dbReference>
<feature type="compositionally biased region" description="Low complexity" evidence="1">
    <location>
        <begin position="172"/>
        <end position="181"/>
    </location>
</feature>
<evidence type="ECO:0000256" key="1">
    <source>
        <dbReference type="SAM" id="MobiDB-lite"/>
    </source>
</evidence>
<accession>A0A2H3JEM9</accession>
<dbReference type="GO" id="GO:0007166">
    <property type="term" value="P:cell surface receptor signaling pathway"/>
    <property type="evidence" value="ECO:0007669"/>
    <property type="project" value="InterPro"/>
</dbReference>
<keyword evidence="2" id="KW-1133">Transmembrane helix</keyword>
<gene>
    <name evidence="3" type="ORF">WOLCODRAFT_150734</name>
</gene>
<dbReference type="InterPro" id="IPR059179">
    <property type="entry name" value="MLKL-like_MCAfunc"/>
</dbReference>
<evidence type="ECO:0000313" key="3">
    <source>
        <dbReference type="EMBL" id="PCH40702.1"/>
    </source>
</evidence>
<keyword evidence="2" id="KW-0812">Transmembrane</keyword>